<gene>
    <name evidence="2" type="ORF">GCM10022239_22830</name>
</gene>
<feature type="transmembrane region" description="Helical" evidence="1">
    <location>
        <begin position="145"/>
        <end position="167"/>
    </location>
</feature>
<keyword evidence="1" id="KW-0812">Transmembrane</keyword>
<evidence type="ECO:0000313" key="2">
    <source>
        <dbReference type="EMBL" id="GAA3746712.1"/>
    </source>
</evidence>
<dbReference type="EMBL" id="BAABAE010000003">
    <property type="protein sequence ID" value="GAA3746712.1"/>
    <property type="molecule type" value="Genomic_DNA"/>
</dbReference>
<proteinExistence type="predicted"/>
<comment type="caution">
    <text evidence="2">The sequence shown here is derived from an EMBL/GenBank/DDBJ whole genome shotgun (WGS) entry which is preliminary data.</text>
</comment>
<dbReference type="RefSeq" id="WP_344756753.1">
    <property type="nucleotide sequence ID" value="NZ_BAABAE010000003.1"/>
</dbReference>
<feature type="transmembrane region" description="Helical" evidence="1">
    <location>
        <begin position="41"/>
        <end position="62"/>
    </location>
</feature>
<keyword evidence="1" id="KW-1133">Transmembrane helix</keyword>
<accession>A0ABP7FSQ3</accession>
<evidence type="ECO:0000313" key="3">
    <source>
        <dbReference type="Proteomes" id="UP001501004"/>
    </source>
</evidence>
<keyword evidence="1" id="KW-0472">Membrane</keyword>
<keyword evidence="3" id="KW-1185">Reference proteome</keyword>
<name>A0ABP7FSQ3_9MICO</name>
<protein>
    <submittedName>
        <fullName evidence="2">Uncharacterized protein</fullName>
    </submittedName>
</protein>
<feature type="transmembrane region" description="Helical" evidence="1">
    <location>
        <begin position="12"/>
        <end position="35"/>
    </location>
</feature>
<reference evidence="3" key="1">
    <citation type="journal article" date="2019" name="Int. J. Syst. Evol. Microbiol.">
        <title>The Global Catalogue of Microorganisms (GCM) 10K type strain sequencing project: providing services to taxonomists for standard genome sequencing and annotation.</title>
        <authorList>
            <consortium name="The Broad Institute Genomics Platform"/>
            <consortium name="The Broad Institute Genome Sequencing Center for Infectious Disease"/>
            <person name="Wu L."/>
            <person name="Ma J."/>
        </authorList>
    </citation>
    <scope>NUCLEOTIDE SEQUENCE [LARGE SCALE GENOMIC DNA]</scope>
    <source>
        <strain evidence="3">JCM 16949</strain>
    </source>
</reference>
<organism evidence="2 3">
    <name type="scientific">Leifsonella bigeumensis</name>
    <dbReference type="NCBI Taxonomy" id="433643"/>
    <lineage>
        <taxon>Bacteria</taxon>
        <taxon>Bacillati</taxon>
        <taxon>Actinomycetota</taxon>
        <taxon>Actinomycetes</taxon>
        <taxon>Micrococcales</taxon>
        <taxon>Microbacteriaceae</taxon>
        <taxon>Leifsonella</taxon>
    </lineage>
</organism>
<feature type="transmembrane region" description="Helical" evidence="1">
    <location>
        <begin position="83"/>
        <end position="104"/>
    </location>
</feature>
<feature type="transmembrane region" description="Helical" evidence="1">
    <location>
        <begin position="110"/>
        <end position="133"/>
    </location>
</feature>
<dbReference type="Proteomes" id="UP001501004">
    <property type="component" value="Unassembled WGS sequence"/>
</dbReference>
<evidence type="ECO:0000256" key="1">
    <source>
        <dbReference type="SAM" id="Phobius"/>
    </source>
</evidence>
<sequence length="169" mass="17740">MTLLTENTRKIVSPIVVLAVLVLSIALFFVAGSPLAGALPFVGWILLALVVLGALSLGWLAWGDSSTRTTTKSAVRDLTTSRLLVVVFESVTIVVAIVAVFTWLAPVMGLSPLLVVPFVLGFASIVALVLDFLSKTGRLAERWRSLEVGASVVAVLAIVAALLYLVVGA</sequence>